<dbReference type="Gene3D" id="3.30.70.330">
    <property type="match status" value="1"/>
</dbReference>
<keyword evidence="4" id="KW-1185">Reference proteome</keyword>
<dbReference type="GO" id="GO:0003723">
    <property type="term" value="F:RNA binding"/>
    <property type="evidence" value="ECO:0007669"/>
    <property type="project" value="UniProtKB-UniRule"/>
</dbReference>
<feature type="compositionally biased region" description="Basic and acidic residues" evidence="2">
    <location>
        <begin position="355"/>
        <end position="371"/>
    </location>
</feature>
<protein>
    <submittedName>
        <fullName evidence="5">RRM domain-containing protein</fullName>
    </submittedName>
</protein>
<dbReference type="AlphaFoldDB" id="A0A1I7XAG3"/>
<accession>A0A1I7XAG3</accession>
<dbReference type="PROSITE" id="PS50102">
    <property type="entry name" value="RRM"/>
    <property type="match status" value="1"/>
</dbReference>
<dbReference type="Proteomes" id="UP000095283">
    <property type="component" value="Unplaced"/>
</dbReference>
<dbReference type="WBParaSite" id="Hba_14581">
    <property type="protein sequence ID" value="Hba_14581"/>
    <property type="gene ID" value="Hba_14581"/>
</dbReference>
<dbReference type="InterPro" id="IPR050441">
    <property type="entry name" value="RBM"/>
</dbReference>
<feature type="compositionally biased region" description="Basic residues" evidence="2">
    <location>
        <begin position="203"/>
        <end position="219"/>
    </location>
</feature>
<evidence type="ECO:0000313" key="5">
    <source>
        <dbReference type="WBParaSite" id="Hba_14581"/>
    </source>
</evidence>
<dbReference type="SUPFAM" id="SSF54928">
    <property type="entry name" value="RNA-binding domain, RBD"/>
    <property type="match status" value="1"/>
</dbReference>
<feature type="region of interest" description="Disordered" evidence="2">
    <location>
        <begin position="344"/>
        <end position="375"/>
    </location>
</feature>
<sequence>MSDNWGCEQDLFDSSPFGCSKSLMELVEGLSSKKSEVVPCVLKKKARFAPKILKKKSSINKVNKEPNLKRVTFEVEQLFSRESTGQDKNTARERLVISLGGLPPKGRVRKQKATQKSVLLLCVRLLHKHKQAVYISLVGDRVAVMILRYQLKNKMVSQVRRGEWRRLEHRSVSRSVSRSRSRSVSRDREPSRSLSRSPDIRRGGRRSRSRSRSPYRGRRGGGDSRSRRDSDNGRSSKWNRQSKREDPDPSRCLGCFNLSIYTTEKDLRDIFGEFGEIEKVELVYDHPTGRSRGFGFIYFDKLEDACAARDKLSGTELDGHKIRVDFSLTKRAHTPTPGQYMGAIRGGRGRFGGYRSDRRDSYRDGYRDSYRRRSPSPRRFLMPIYFNHCSRRSPSPRRDRRRSRSYD</sequence>
<dbReference type="InterPro" id="IPR012677">
    <property type="entry name" value="Nucleotide-bd_a/b_plait_sf"/>
</dbReference>
<dbReference type="CDD" id="cd12363">
    <property type="entry name" value="RRM_TRA2"/>
    <property type="match status" value="1"/>
</dbReference>
<organism evidence="4 5">
    <name type="scientific">Heterorhabditis bacteriophora</name>
    <name type="common">Entomopathogenic nematode worm</name>
    <dbReference type="NCBI Taxonomy" id="37862"/>
    <lineage>
        <taxon>Eukaryota</taxon>
        <taxon>Metazoa</taxon>
        <taxon>Ecdysozoa</taxon>
        <taxon>Nematoda</taxon>
        <taxon>Chromadorea</taxon>
        <taxon>Rhabditida</taxon>
        <taxon>Rhabditina</taxon>
        <taxon>Rhabditomorpha</taxon>
        <taxon>Strongyloidea</taxon>
        <taxon>Heterorhabditidae</taxon>
        <taxon>Heterorhabditis</taxon>
    </lineage>
</organism>
<evidence type="ECO:0000313" key="4">
    <source>
        <dbReference type="Proteomes" id="UP000095283"/>
    </source>
</evidence>
<feature type="region of interest" description="Disordered" evidence="2">
    <location>
        <begin position="170"/>
        <end position="248"/>
    </location>
</feature>
<dbReference type="InterPro" id="IPR000504">
    <property type="entry name" value="RRM_dom"/>
</dbReference>
<proteinExistence type="predicted"/>
<reference evidence="5" key="1">
    <citation type="submission" date="2016-11" db="UniProtKB">
        <authorList>
            <consortium name="WormBaseParasite"/>
        </authorList>
    </citation>
    <scope>IDENTIFICATION</scope>
</reference>
<dbReference type="Pfam" id="PF00076">
    <property type="entry name" value="RRM_1"/>
    <property type="match status" value="1"/>
</dbReference>
<dbReference type="InterPro" id="IPR035979">
    <property type="entry name" value="RBD_domain_sf"/>
</dbReference>
<dbReference type="SMART" id="SM00360">
    <property type="entry name" value="RRM"/>
    <property type="match status" value="1"/>
</dbReference>
<evidence type="ECO:0000259" key="3">
    <source>
        <dbReference type="PROSITE" id="PS50102"/>
    </source>
</evidence>
<evidence type="ECO:0000256" key="1">
    <source>
        <dbReference type="PROSITE-ProRule" id="PRU00176"/>
    </source>
</evidence>
<evidence type="ECO:0000256" key="2">
    <source>
        <dbReference type="SAM" id="MobiDB-lite"/>
    </source>
</evidence>
<feature type="domain" description="RRM" evidence="3">
    <location>
        <begin position="251"/>
        <end position="329"/>
    </location>
</feature>
<name>A0A1I7XAG3_HETBA</name>
<dbReference type="PANTHER" id="PTHR48034">
    <property type="entry name" value="TRANSFORMER-2 SEX-DETERMINING PROTEIN-RELATED"/>
    <property type="match status" value="1"/>
</dbReference>
<feature type="compositionally biased region" description="Basic and acidic residues" evidence="2">
    <location>
        <begin position="220"/>
        <end position="234"/>
    </location>
</feature>
<keyword evidence="1" id="KW-0694">RNA-binding</keyword>